<gene>
    <name evidence="1" type="ORF">PACLA_8A035201</name>
</gene>
<comment type="caution">
    <text evidence="1">The sequence shown here is derived from an EMBL/GenBank/DDBJ whole genome shotgun (WGS) entry which is preliminary data.</text>
</comment>
<dbReference type="EMBL" id="CACRXK020000006">
    <property type="protein sequence ID" value="CAB3976633.1"/>
    <property type="molecule type" value="Genomic_DNA"/>
</dbReference>
<accession>A0A6S7FIP6</accession>
<dbReference type="Proteomes" id="UP001152795">
    <property type="component" value="Unassembled WGS sequence"/>
</dbReference>
<proteinExistence type="predicted"/>
<feature type="non-terminal residue" evidence="1">
    <location>
        <position position="1"/>
    </location>
</feature>
<reference evidence="1" key="1">
    <citation type="submission" date="2020-04" db="EMBL/GenBank/DDBJ databases">
        <authorList>
            <person name="Alioto T."/>
            <person name="Alioto T."/>
            <person name="Gomez Garrido J."/>
        </authorList>
    </citation>
    <scope>NUCLEOTIDE SEQUENCE</scope>
    <source>
        <strain evidence="1">A484AB</strain>
    </source>
</reference>
<evidence type="ECO:0000313" key="2">
    <source>
        <dbReference type="Proteomes" id="UP001152795"/>
    </source>
</evidence>
<name>A0A6S7FIP6_PARCT</name>
<dbReference type="AlphaFoldDB" id="A0A6S7FIP6"/>
<keyword evidence="2" id="KW-1185">Reference proteome</keyword>
<organism evidence="1 2">
    <name type="scientific">Paramuricea clavata</name>
    <name type="common">Red gorgonian</name>
    <name type="synonym">Violescent sea-whip</name>
    <dbReference type="NCBI Taxonomy" id="317549"/>
    <lineage>
        <taxon>Eukaryota</taxon>
        <taxon>Metazoa</taxon>
        <taxon>Cnidaria</taxon>
        <taxon>Anthozoa</taxon>
        <taxon>Octocorallia</taxon>
        <taxon>Malacalcyonacea</taxon>
        <taxon>Plexauridae</taxon>
        <taxon>Paramuricea</taxon>
    </lineage>
</organism>
<protein>
    <submittedName>
        <fullName evidence="1">Uncharacterized protein</fullName>
    </submittedName>
</protein>
<sequence>YGGSEIENIGAVVLKVSFKSKSSNIKFNIVEAPGSPSVLGCRQCQELGIITANVDELSTTPSNEASFR</sequence>
<evidence type="ECO:0000313" key="1">
    <source>
        <dbReference type="EMBL" id="CAB3976633.1"/>
    </source>
</evidence>